<dbReference type="SUPFAM" id="SSF88688">
    <property type="entry name" value="Families 57/38 glycoside transferase middle domain"/>
    <property type="match status" value="1"/>
</dbReference>
<evidence type="ECO:0000256" key="5">
    <source>
        <dbReference type="RuleBase" id="RU361196"/>
    </source>
</evidence>
<dbReference type="AlphaFoldDB" id="A0A5Q2N6E5"/>
<dbReference type="Gene3D" id="1.20.1430.10">
    <property type="entry name" value="Families 57/38 glycoside transferase, middle domain"/>
    <property type="match status" value="1"/>
</dbReference>
<dbReference type="InterPro" id="IPR037090">
    <property type="entry name" value="57_glycoside_trans_central"/>
</dbReference>
<dbReference type="EMBL" id="CP045875">
    <property type="protein sequence ID" value="QGG47840.1"/>
    <property type="molecule type" value="Genomic_DNA"/>
</dbReference>
<dbReference type="GO" id="GO:0005576">
    <property type="term" value="C:extracellular region"/>
    <property type="evidence" value="ECO:0007669"/>
    <property type="project" value="TreeGrafter"/>
</dbReference>
<keyword evidence="2 5" id="KW-0119">Carbohydrate metabolism</keyword>
<evidence type="ECO:0000259" key="8">
    <source>
        <dbReference type="Pfam" id="PF09210"/>
    </source>
</evidence>
<dbReference type="InterPro" id="IPR028995">
    <property type="entry name" value="Glyco_hydro_57/38_cen_sf"/>
</dbReference>
<dbReference type="SUPFAM" id="SSF53756">
    <property type="entry name" value="UDP-Glycosyltransferase/glycogen phosphorylase"/>
    <property type="match status" value="1"/>
</dbReference>
<comment type="similarity">
    <text evidence="1 5">Belongs to the glycosyl hydrolase 57 family.</text>
</comment>
<organism evidence="10 11">
    <name type="scientific">Heliorestis convoluta</name>
    <dbReference type="NCBI Taxonomy" id="356322"/>
    <lineage>
        <taxon>Bacteria</taxon>
        <taxon>Bacillati</taxon>
        <taxon>Bacillota</taxon>
        <taxon>Clostridia</taxon>
        <taxon>Eubacteriales</taxon>
        <taxon>Heliobacteriaceae</taxon>
        <taxon>Heliorestis</taxon>
    </lineage>
</organism>
<dbReference type="Pfam" id="PF00534">
    <property type="entry name" value="Glycos_transf_1"/>
    <property type="match status" value="1"/>
</dbReference>
<sequence>MKAKGYWALVLHGHLPYVRHPELPEYLEERWFFEAMTECYLPFTDTWLRLREEGLSYRLTFSVSPPLAAMLTDALLQDRYLRYLDKMLLLANKEVERTEGDDNFAPVARLYRDKLERLRSLYRHDWGCQITEAWRSLVQSGHLDLWTSSATHAFLPYASEASWRPQIRTAVDQHKKIFGLAPHGIWLPECAYQPGIERILSQEGLRCFVVDNGAFQRAYPQEANLYQPLHLGDGVSAFARDPETSRQVWDKNSGYPGDYDYREFYRDIGYDLPYDYVAPFLAGPNRSDTGFKYYRITGSGDHKEPYRPDWATHKVATHADNFVFNREAQIDYLQQHNDQPPLVLSPYDAELFGHWWYEGPEFLEALLRRFADGNSTVALMTPRRYLEEHGQGPEGKLHFSTWGEEGFGKVWVNPTNDWIYRHLHQAEKEMVALAEAYPQAKGDMKRALDQAARELMLAQSSDWAFIMYTGTTVEYANRRTIEHLDLFWKLTQSIRQGDIDVITLSKAEWKHPIFPDMDYRNYNKHIFVQADKPRELPLIFTRDEVTAPKGAVWILTWEYPPRVMGGLGRHVADLSEALVAQGVPVRVFTCHVPGCPEKEVINGVIVHRLQVHGRSLQEDFLGWVWQFNFALLDAVLDEVGVEMPAVIHAHDWLVAMAARESQRLLRIPLVTTIHATEHGRQRGIHNDLQRYIHGVEIELVSITDKLIACSQYMTREISSLFGVSPAEIHIIANGVDSHKVLTPQGDASSIASLVDEDDEMIFYIGRLVSEKGVQVLLQALPSILSRRPQARLVIAGKGPMDGELRTWVRQQSLEHRVTFTGFIEDDQRNALLKRANVAVFPSLYEPFGIVALEAMAAGAPVVASDTGGLGEIIRNGENGLKVPPNNAGMLAEAIVQILENRPWAEKMIEQSQKDLQNIYNWSKIALETMAVYSEAIDEADSVRAGLEAKAQRAG</sequence>
<dbReference type="SUPFAM" id="SSF88713">
    <property type="entry name" value="Glycoside hydrolase/deacetylase"/>
    <property type="match status" value="1"/>
</dbReference>
<dbReference type="Proteomes" id="UP000366051">
    <property type="component" value="Chromosome"/>
</dbReference>
<feature type="domain" description="Glycoside hydrolase family 57 N-terminal" evidence="7">
    <location>
        <begin position="8"/>
        <end position="390"/>
    </location>
</feature>
<dbReference type="OrthoDB" id="9803279at2"/>
<gene>
    <name evidence="10" type="ORF">FTV88_1742</name>
</gene>
<feature type="binding site" evidence="4">
    <location>
        <position position="462"/>
    </location>
    <ligand>
        <name>substrate</name>
    </ligand>
</feature>
<dbReference type="Gene3D" id="3.40.50.2000">
    <property type="entry name" value="Glycogen Phosphorylase B"/>
    <property type="match status" value="2"/>
</dbReference>
<feature type="domain" description="Glycosyl transferase family 1" evidence="6">
    <location>
        <begin position="752"/>
        <end position="913"/>
    </location>
</feature>
<dbReference type="InterPro" id="IPR028098">
    <property type="entry name" value="Glyco_trans_4-like_N"/>
</dbReference>
<dbReference type="InterPro" id="IPR015293">
    <property type="entry name" value="BE_C"/>
</dbReference>
<feature type="binding site" evidence="4">
    <location>
        <position position="402"/>
    </location>
    <ligand>
        <name>substrate</name>
    </ligand>
</feature>
<feature type="binding site" evidence="4">
    <location>
        <position position="257"/>
    </location>
    <ligand>
        <name>substrate</name>
    </ligand>
</feature>
<dbReference type="InterPro" id="IPR004300">
    <property type="entry name" value="Glyco_hydro_57_N"/>
</dbReference>
<dbReference type="KEGG" id="hcv:FTV88_1742"/>
<evidence type="ECO:0000259" key="6">
    <source>
        <dbReference type="Pfam" id="PF00534"/>
    </source>
</evidence>
<dbReference type="PANTHER" id="PTHR41695">
    <property type="entry name" value="1,4-ALPHA-GLUCAN BRANCHING ENZYME RV3031-RELATED"/>
    <property type="match status" value="1"/>
</dbReference>
<evidence type="ECO:0000259" key="9">
    <source>
        <dbReference type="Pfam" id="PF13439"/>
    </source>
</evidence>
<reference evidence="11" key="1">
    <citation type="submission" date="2019-11" db="EMBL/GenBank/DDBJ databases">
        <title>Genome sequence of Heliorestis convoluta strain HH, an alkaliphilic and minimalistic phototrophic bacterium from a soda lake in Egypt.</title>
        <authorList>
            <person name="Dewey E.D."/>
            <person name="Stokes L.M."/>
            <person name="Burchell B.M."/>
            <person name="Shaffer K.N."/>
            <person name="Huntington A.M."/>
            <person name="Baker J.M."/>
            <person name="Nadendla S."/>
            <person name="Giglio M.G."/>
            <person name="Touchman J.W."/>
            <person name="Blankenship R.E."/>
            <person name="Madigan M.T."/>
            <person name="Sattley W.M."/>
        </authorList>
    </citation>
    <scope>NUCLEOTIDE SEQUENCE [LARGE SCALE GENOMIC DNA]</scope>
    <source>
        <strain evidence="11">HH</strain>
    </source>
</reference>
<keyword evidence="11" id="KW-1185">Reference proteome</keyword>
<dbReference type="InterPro" id="IPR001296">
    <property type="entry name" value="Glyco_trans_1"/>
</dbReference>
<dbReference type="InterPro" id="IPR040042">
    <property type="entry name" value="Branching_enz_MT3115-like"/>
</dbReference>
<evidence type="ECO:0000259" key="7">
    <source>
        <dbReference type="Pfam" id="PF03065"/>
    </source>
</evidence>
<feature type="active site" description="Proton donor" evidence="3">
    <location>
        <position position="348"/>
    </location>
</feature>
<feature type="domain" description="1,4-alpha-glucan branching enzyme C-terminal" evidence="8">
    <location>
        <begin position="422"/>
        <end position="522"/>
    </location>
</feature>
<dbReference type="PANTHER" id="PTHR41695:SF1">
    <property type="entry name" value="1,4-ALPHA-GLUCAN BRANCHING ENZYME TK1436"/>
    <property type="match status" value="1"/>
</dbReference>
<dbReference type="CDD" id="cd03801">
    <property type="entry name" value="GT4_PimA-like"/>
    <property type="match status" value="1"/>
</dbReference>
<evidence type="ECO:0000256" key="2">
    <source>
        <dbReference type="ARBA" id="ARBA00023277"/>
    </source>
</evidence>
<evidence type="ECO:0000256" key="4">
    <source>
        <dbReference type="PIRSR" id="PIRSR640042-2"/>
    </source>
</evidence>
<dbReference type="GO" id="GO:0030979">
    <property type="term" value="P:alpha-glucan biosynthetic process"/>
    <property type="evidence" value="ECO:0007669"/>
    <property type="project" value="InterPro"/>
</dbReference>
<dbReference type="Pfam" id="PF03065">
    <property type="entry name" value="Glyco_hydro_57"/>
    <property type="match status" value="1"/>
</dbReference>
<dbReference type="Pfam" id="PF13439">
    <property type="entry name" value="Glyco_transf_4"/>
    <property type="match status" value="1"/>
</dbReference>
<name>A0A5Q2N6E5_9FIRM</name>
<evidence type="ECO:0000256" key="3">
    <source>
        <dbReference type="PIRSR" id="PIRSR640042-1"/>
    </source>
</evidence>
<dbReference type="CDD" id="cd10792">
    <property type="entry name" value="GH57N_AmyC_like"/>
    <property type="match status" value="1"/>
</dbReference>
<dbReference type="InterPro" id="IPR011330">
    <property type="entry name" value="Glyco_hydro/deAcase_b/a-brl"/>
</dbReference>
<dbReference type="Gene3D" id="3.20.110.10">
    <property type="entry name" value="Glycoside hydrolase 38, N terminal domain"/>
    <property type="match status" value="1"/>
</dbReference>
<feature type="binding site" evidence="4">
    <location>
        <position position="240"/>
    </location>
    <ligand>
        <name>substrate</name>
    </ligand>
</feature>
<dbReference type="InterPro" id="IPR027291">
    <property type="entry name" value="Glyco_hydro_38_N_sf"/>
</dbReference>
<evidence type="ECO:0000256" key="1">
    <source>
        <dbReference type="ARBA" id="ARBA00006821"/>
    </source>
</evidence>
<proteinExistence type="inferred from homology"/>
<dbReference type="RefSeq" id="WP_153725140.1">
    <property type="nucleotide sequence ID" value="NZ_CP045875.1"/>
</dbReference>
<dbReference type="Pfam" id="PF09210">
    <property type="entry name" value="BE_C"/>
    <property type="match status" value="1"/>
</dbReference>
<dbReference type="GO" id="GO:0003844">
    <property type="term" value="F:1,4-alpha-glucan branching enzyme activity"/>
    <property type="evidence" value="ECO:0007669"/>
    <property type="project" value="InterPro"/>
</dbReference>
<evidence type="ECO:0000313" key="11">
    <source>
        <dbReference type="Proteomes" id="UP000366051"/>
    </source>
</evidence>
<evidence type="ECO:0008006" key="12">
    <source>
        <dbReference type="Google" id="ProtNLM"/>
    </source>
</evidence>
<evidence type="ECO:0000313" key="10">
    <source>
        <dbReference type="EMBL" id="QGG47840.1"/>
    </source>
</evidence>
<feature type="active site" description="Nucleophile" evidence="3">
    <location>
        <position position="189"/>
    </location>
</feature>
<protein>
    <recommendedName>
        <fullName evidence="12">DUF1957 domain-containing protein</fullName>
    </recommendedName>
</protein>
<feature type="domain" description="Glycosyltransferase subfamily 4-like N-terminal" evidence="9">
    <location>
        <begin position="564"/>
        <end position="737"/>
    </location>
</feature>
<accession>A0A5Q2N6E5</accession>